<dbReference type="PROSITE" id="PS51721">
    <property type="entry name" value="G_CP"/>
    <property type="match status" value="1"/>
</dbReference>
<dbReference type="SUPFAM" id="SSF50249">
    <property type="entry name" value="Nucleic acid-binding proteins"/>
    <property type="match status" value="1"/>
</dbReference>
<dbReference type="AlphaFoldDB" id="A0A9D1CMJ4"/>
<keyword evidence="1 10" id="KW-0963">Cytoplasm</keyword>
<proteinExistence type="inferred from homology"/>
<dbReference type="InterPro" id="IPR004881">
    <property type="entry name" value="Ribosome_biogen_GTPase_RsgA"/>
</dbReference>
<dbReference type="PANTHER" id="PTHR32120">
    <property type="entry name" value="SMALL RIBOSOMAL SUBUNIT BIOGENESIS GTPASE RSGA"/>
    <property type="match status" value="1"/>
</dbReference>
<dbReference type="Gene3D" id="1.10.40.50">
    <property type="entry name" value="Probable gtpase engc, domain 3"/>
    <property type="match status" value="1"/>
</dbReference>
<dbReference type="GO" id="GO:0005737">
    <property type="term" value="C:cytoplasm"/>
    <property type="evidence" value="ECO:0007669"/>
    <property type="project" value="UniProtKB-SubCell"/>
</dbReference>
<dbReference type="InterPro" id="IPR030378">
    <property type="entry name" value="G_CP_dom"/>
</dbReference>
<evidence type="ECO:0000256" key="6">
    <source>
        <dbReference type="ARBA" id="ARBA00022801"/>
    </source>
</evidence>
<gene>
    <name evidence="10 13" type="primary">rsgA</name>
    <name evidence="13" type="ORF">IAB74_07645</name>
</gene>
<keyword evidence="7 10" id="KW-0862">Zinc</keyword>
<evidence type="ECO:0000256" key="4">
    <source>
        <dbReference type="ARBA" id="ARBA00022730"/>
    </source>
</evidence>
<evidence type="ECO:0000313" key="13">
    <source>
        <dbReference type="EMBL" id="HIQ68362.1"/>
    </source>
</evidence>
<reference evidence="13" key="1">
    <citation type="submission" date="2020-10" db="EMBL/GenBank/DDBJ databases">
        <authorList>
            <person name="Gilroy R."/>
        </authorList>
    </citation>
    <scope>NUCLEOTIDE SEQUENCE</scope>
    <source>
        <strain evidence="13">13361</strain>
    </source>
</reference>
<evidence type="ECO:0000256" key="3">
    <source>
        <dbReference type="ARBA" id="ARBA00022723"/>
    </source>
</evidence>
<evidence type="ECO:0000259" key="11">
    <source>
        <dbReference type="PROSITE" id="PS50936"/>
    </source>
</evidence>
<dbReference type="Pfam" id="PF16745">
    <property type="entry name" value="RsgA_N"/>
    <property type="match status" value="1"/>
</dbReference>
<keyword evidence="5 10" id="KW-0547">Nucleotide-binding</keyword>
<dbReference type="GO" id="GO:0019843">
    <property type="term" value="F:rRNA binding"/>
    <property type="evidence" value="ECO:0007669"/>
    <property type="project" value="UniProtKB-KW"/>
</dbReference>
<accession>A0A9D1CMJ4</accession>
<keyword evidence="9 10" id="KW-0342">GTP-binding</keyword>
<evidence type="ECO:0000256" key="10">
    <source>
        <dbReference type="HAMAP-Rule" id="MF_01820"/>
    </source>
</evidence>
<evidence type="ECO:0000256" key="2">
    <source>
        <dbReference type="ARBA" id="ARBA00022517"/>
    </source>
</evidence>
<dbReference type="Gene3D" id="3.40.50.300">
    <property type="entry name" value="P-loop containing nucleotide triphosphate hydrolases"/>
    <property type="match status" value="1"/>
</dbReference>
<keyword evidence="4 10" id="KW-0699">rRNA-binding</keyword>
<dbReference type="PANTHER" id="PTHR32120:SF11">
    <property type="entry name" value="SMALL RIBOSOMAL SUBUNIT BIOGENESIS GTPASE RSGA 1, MITOCHONDRIAL-RELATED"/>
    <property type="match status" value="1"/>
</dbReference>
<dbReference type="Gene3D" id="2.40.50.140">
    <property type="entry name" value="Nucleic acid-binding proteins"/>
    <property type="match status" value="1"/>
</dbReference>
<feature type="binding site" evidence="10">
    <location>
        <begin position="114"/>
        <end position="117"/>
    </location>
    <ligand>
        <name>GTP</name>
        <dbReference type="ChEBI" id="CHEBI:37565"/>
    </ligand>
</feature>
<comment type="caution">
    <text evidence="13">The sequence shown here is derived from an EMBL/GenBank/DDBJ whole genome shotgun (WGS) entry which is preliminary data.</text>
</comment>
<dbReference type="SUPFAM" id="SSF52540">
    <property type="entry name" value="P-loop containing nucleoside triphosphate hydrolases"/>
    <property type="match status" value="1"/>
</dbReference>
<keyword evidence="2 10" id="KW-0690">Ribosome biogenesis</keyword>
<dbReference type="GO" id="GO:0042274">
    <property type="term" value="P:ribosomal small subunit biogenesis"/>
    <property type="evidence" value="ECO:0007669"/>
    <property type="project" value="UniProtKB-UniRule"/>
</dbReference>
<dbReference type="InterPro" id="IPR010914">
    <property type="entry name" value="RsgA_GTPase_dom"/>
</dbReference>
<comment type="subcellular location">
    <subcellularLocation>
        <location evidence="10">Cytoplasm</location>
    </subcellularLocation>
</comment>
<dbReference type="EC" id="3.6.1.-" evidence="10"/>
<evidence type="ECO:0000256" key="1">
    <source>
        <dbReference type="ARBA" id="ARBA00022490"/>
    </source>
</evidence>
<feature type="binding site" evidence="10">
    <location>
        <position position="254"/>
    </location>
    <ligand>
        <name>Zn(2+)</name>
        <dbReference type="ChEBI" id="CHEBI:29105"/>
    </ligand>
</feature>
<dbReference type="GO" id="GO:0046872">
    <property type="term" value="F:metal ion binding"/>
    <property type="evidence" value="ECO:0007669"/>
    <property type="project" value="UniProtKB-KW"/>
</dbReference>
<protein>
    <recommendedName>
        <fullName evidence="10">Small ribosomal subunit biogenesis GTPase RsgA</fullName>
        <ecNumber evidence="10">3.6.1.-</ecNumber>
    </recommendedName>
</protein>
<dbReference type="EMBL" id="DVFK01000107">
    <property type="protein sequence ID" value="HIQ68362.1"/>
    <property type="molecule type" value="Genomic_DNA"/>
</dbReference>
<evidence type="ECO:0000256" key="7">
    <source>
        <dbReference type="ARBA" id="ARBA00022833"/>
    </source>
</evidence>
<sequence length="295" mass="32522">MSERRTGRIVRSLSGFYDVQTPTGVVTCRGRGSLRRGRECPLTGDMVEITVEGGKGMVERILPRKNSFIRPAVANVDALVVFAANVNPVTEPFLIDRVAAIAGDQGVEVYICINKCDLDPAVDLERIYTRAGFPVIRASAQTGEGVAQLRSLLSGKLTAFTGNTGVGKSSMLNALCPGLELATGQVSQKLGRGRHTTRHVELFALDENTYVADTPGFASFDTEQMEIILKENLQYAFRDFAPYLGDCQFHDCSHRAEPGCAVRQAVEAGEIEASRYKSYLQLYDQYSRIKEWERK</sequence>
<evidence type="ECO:0000313" key="14">
    <source>
        <dbReference type="Proteomes" id="UP000886796"/>
    </source>
</evidence>
<dbReference type="GO" id="GO:0005525">
    <property type="term" value="F:GTP binding"/>
    <property type="evidence" value="ECO:0007669"/>
    <property type="project" value="UniProtKB-UniRule"/>
</dbReference>
<dbReference type="HAMAP" id="MF_01820">
    <property type="entry name" value="GTPase_RsgA"/>
    <property type="match status" value="1"/>
</dbReference>
<feature type="binding site" evidence="10">
    <location>
        <position position="247"/>
    </location>
    <ligand>
        <name>Zn(2+)</name>
        <dbReference type="ChEBI" id="CHEBI:29105"/>
    </ligand>
</feature>
<comment type="cofactor">
    <cofactor evidence="10">
        <name>Zn(2+)</name>
        <dbReference type="ChEBI" id="CHEBI:29105"/>
    </cofactor>
    <text evidence="10">Binds 1 zinc ion per subunit.</text>
</comment>
<dbReference type="CDD" id="cd01854">
    <property type="entry name" value="YjeQ_EngC"/>
    <property type="match status" value="1"/>
</dbReference>
<keyword evidence="6 10" id="KW-0378">Hydrolase</keyword>
<evidence type="ECO:0000256" key="8">
    <source>
        <dbReference type="ARBA" id="ARBA00022884"/>
    </source>
</evidence>
<evidence type="ECO:0000256" key="5">
    <source>
        <dbReference type="ARBA" id="ARBA00022741"/>
    </source>
</evidence>
<feature type="binding site" evidence="10">
    <location>
        <position position="260"/>
    </location>
    <ligand>
        <name>Zn(2+)</name>
        <dbReference type="ChEBI" id="CHEBI:29105"/>
    </ligand>
</feature>
<feature type="binding site" evidence="10">
    <location>
        <begin position="162"/>
        <end position="170"/>
    </location>
    <ligand>
        <name>GTP</name>
        <dbReference type="ChEBI" id="CHEBI:37565"/>
    </ligand>
</feature>
<comment type="subunit">
    <text evidence="10">Monomer. Associates with 30S ribosomal subunit, binds 16S rRNA.</text>
</comment>
<dbReference type="GO" id="GO:0003924">
    <property type="term" value="F:GTPase activity"/>
    <property type="evidence" value="ECO:0007669"/>
    <property type="project" value="UniProtKB-UniRule"/>
</dbReference>
<evidence type="ECO:0000256" key="9">
    <source>
        <dbReference type="ARBA" id="ARBA00023134"/>
    </source>
</evidence>
<dbReference type="InterPro" id="IPR012340">
    <property type="entry name" value="NA-bd_OB-fold"/>
</dbReference>
<dbReference type="NCBIfam" id="TIGR00157">
    <property type="entry name" value="ribosome small subunit-dependent GTPase A"/>
    <property type="match status" value="1"/>
</dbReference>
<dbReference type="InterPro" id="IPR027417">
    <property type="entry name" value="P-loop_NTPase"/>
</dbReference>
<evidence type="ECO:0000259" key="12">
    <source>
        <dbReference type="PROSITE" id="PS51721"/>
    </source>
</evidence>
<feature type="domain" description="EngC GTPase" evidence="11">
    <location>
        <begin position="74"/>
        <end position="218"/>
    </location>
</feature>
<dbReference type="Proteomes" id="UP000886796">
    <property type="component" value="Unassembled WGS sequence"/>
</dbReference>
<feature type="binding site" evidence="10">
    <location>
        <position position="252"/>
    </location>
    <ligand>
        <name>Zn(2+)</name>
        <dbReference type="ChEBI" id="CHEBI:29105"/>
    </ligand>
</feature>
<comment type="function">
    <text evidence="10">One of several proteins that assist in the late maturation steps of the functional core of the 30S ribosomal subunit. Helps release RbfA from mature subunits. May play a role in the assembly of ribosomal proteins into the subunit. Circularly permuted GTPase that catalyzes slow GTP hydrolysis, GTPase activity is stimulated by the 30S ribosomal subunit.</text>
</comment>
<dbReference type="PROSITE" id="PS50936">
    <property type="entry name" value="ENGC_GTPASE"/>
    <property type="match status" value="1"/>
</dbReference>
<name>A0A9D1CMJ4_9FIRM</name>
<comment type="similarity">
    <text evidence="10">Belongs to the TRAFAC class YlqF/YawG GTPase family. RsgA subfamily.</text>
</comment>
<dbReference type="Pfam" id="PF03193">
    <property type="entry name" value="RsgA_GTPase"/>
    <property type="match status" value="1"/>
</dbReference>
<keyword evidence="8 10" id="KW-0694">RNA-binding</keyword>
<keyword evidence="3 10" id="KW-0479">Metal-binding</keyword>
<feature type="domain" description="CP-type G" evidence="12">
    <location>
        <begin position="65"/>
        <end position="220"/>
    </location>
</feature>
<reference evidence="13" key="2">
    <citation type="journal article" date="2021" name="PeerJ">
        <title>Extensive microbial diversity within the chicken gut microbiome revealed by metagenomics and culture.</title>
        <authorList>
            <person name="Gilroy R."/>
            <person name="Ravi A."/>
            <person name="Getino M."/>
            <person name="Pursley I."/>
            <person name="Horton D.L."/>
            <person name="Alikhan N.F."/>
            <person name="Baker D."/>
            <person name="Gharbi K."/>
            <person name="Hall N."/>
            <person name="Watson M."/>
            <person name="Adriaenssens E.M."/>
            <person name="Foster-Nyarko E."/>
            <person name="Jarju S."/>
            <person name="Secka A."/>
            <person name="Antonio M."/>
            <person name="Oren A."/>
            <person name="Chaudhuri R.R."/>
            <person name="La Ragione R."/>
            <person name="Hildebrand F."/>
            <person name="Pallen M.J."/>
        </authorList>
    </citation>
    <scope>NUCLEOTIDE SEQUENCE</scope>
    <source>
        <strain evidence="13">13361</strain>
    </source>
</reference>
<organism evidence="13 14">
    <name type="scientific">Candidatus Faecousia excrementigallinarum</name>
    <dbReference type="NCBI Taxonomy" id="2840806"/>
    <lineage>
        <taxon>Bacteria</taxon>
        <taxon>Bacillati</taxon>
        <taxon>Bacillota</taxon>
        <taxon>Clostridia</taxon>
        <taxon>Eubacteriales</taxon>
        <taxon>Oscillospiraceae</taxon>
        <taxon>Faecousia</taxon>
    </lineage>
</organism>
<dbReference type="InterPro" id="IPR031944">
    <property type="entry name" value="RsgA_N"/>
</dbReference>